<evidence type="ECO:0000256" key="1">
    <source>
        <dbReference type="SAM" id="MobiDB-lite"/>
    </source>
</evidence>
<evidence type="ECO:0000259" key="2">
    <source>
        <dbReference type="Pfam" id="PF01872"/>
    </source>
</evidence>
<dbReference type="EMBL" id="JANCPR020000005">
    <property type="protein sequence ID" value="MDJ1131499.1"/>
    <property type="molecule type" value="Genomic_DNA"/>
</dbReference>
<dbReference type="Proteomes" id="UP001214441">
    <property type="component" value="Unassembled WGS sequence"/>
</dbReference>
<dbReference type="PANTHER" id="PTHR38011:SF2">
    <property type="entry name" value="BIFUNCTIONAL DEAMINASE-REDUCTASE DOMAIN PROTEIN"/>
    <property type="match status" value="1"/>
</dbReference>
<dbReference type="InterPro" id="IPR002734">
    <property type="entry name" value="RibDG_C"/>
</dbReference>
<organism evidence="3 4">
    <name type="scientific">Streptomyces iconiensis</name>
    <dbReference type="NCBI Taxonomy" id="1384038"/>
    <lineage>
        <taxon>Bacteria</taxon>
        <taxon>Bacillati</taxon>
        <taxon>Actinomycetota</taxon>
        <taxon>Actinomycetes</taxon>
        <taxon>Kitasatosporales</taxon>
        <taxon>Streptomycetaceae</taxon>
        <taxon>Streptomyces</taxon>
    </lineage>
</organism>
<dbReference type="RefSeq" id="WP_274042677.1">
    <property type="nucleotide sequence ID" value="NZ_JANCPR020000005.1"/>
</dbReference>
<proteinExistence type="predicted"/>
<sequence length="212" mass="22433">MRKITAGLFISLDGVVEAPDQWHFPYFNEEMGAAVAQSLGAADTLLIGRKTYDSFAGAWPEREGEGGEDAGFAKALGDARKIVVTRQKLEFTWRNSELLDGDLVDAVTALKNEPGGDIAISGSVSVVRQLLAAGLLDELGLLVHPIAVRKGMRLFEEGESSIPLTLVSSETFRTGVLNLVYAPAAESSDGAGDDDAGQAAGEDEARVHLSDS</sequence>
<dbReference type="Pfam" id="PF01872">
    <property type="entry name" value="RibD_C"/>
    <property type="match status" value="1"/>
</dbReference>
<keyword evidence="4" id="KW-1185">Reference proteome</keyword>
<feature type="region of interest" description="Disordered" evidence="1">
    <location>
        <begin position="186"/>
        <end position="212"/>
    </location>
</feature>
<protein>
    <submittedName>
        <fullName evidence="3">Dihydrofolate reductase family protein</fullName>
    </submittedName>
</protein>
<evidence type="ECO:0000313" key="4">
    <source>
        <dbReference type="Proteomes" id="UP001214441"/>
    </source>
</evidence>
<accession>A0ABT6ZRT7</accession>
<dbReference type="InterPro" id="IPR024072">
    <property type="entry name" value="DHFR-like_dom_sf"/>
</dbReference>
<feature type="compositionally biased region" description="Basic and acidic residues" evidence="1">
    <location>
        <begin position="203"/>
        <end position="212"/>
    </location>
</feature>
<comment type="caution">
    <text evidence="3">The sequence shown here is derived from an EMBL/GenBank/DDBJ whole genome shotgun (WGS) entry which is preliminary data.</text>
</comment>
<name>A0ABT6ZRT7_9ACTN</name>
<gene>
    <name evidence="3" type="ORF">NMN56_005905</name>
</gene>
<reference evidence="3 4" key="1">
    <citation type="submission" date="2023-05" db="EMBL/GenBank/DDBJ databases">
        <title>Streptantibioticus silvisoli sp. nov., acidotolerant actinomycetes 1 from pine litter.</title>
        <authorList>
            <person name="Swiecimska M."/>
            <person name="Golinska P."/>
            <person name="Sangal V."/>
            <person name="Wachnowicz B."/>
            <person name="Goodfellow M."/>
        </authorList>
    </citation>
    <scope>NUCLEOTIDE SEQUENCE [LARGE SCALE GENOMIC DNA]</scope>
    <source>
        <strain evidence="3 4">DSM 42109</strain>
    </source>
</reference>
<dbReference type="SUPFAM" id="SSF53597">
    <property type="entry name" value="Dihydrofolate reductase-like"/>
    <property type="match status" value="1"/>
</dbReference>
<dbReference type="PANTHER" id="PTHR38011">
    <property type="entry name" value="DIHYDROFOLATE REDUCTASE FAMILY PROTEIN (AFU_ORTHOLOGUE AFUA_8G06820)"/>
    <property type="match status" value="1"/>
</dbReference>
<dbReference type="InterPro" id="IPR050765">
    <property type="entry name" value="Riboflavin_Biosynth_HTPR"/>
</dbReference>
<dbReference type="Gene3D" id="3.40.430.10">
    <property type="entry name" value="Dihydrofolate Reductase, subunit A"/>
    <property type="match status" value="1"/>
</dbReference>
<feature type="domain" description="Bacterial bifunctional deaminase-reductase C-terminal" evidence="2">
    <location>
        <begin position="2"/>
        <end position="177"/>
    </location>
</feature>
<evidence type="ECO:0000313" key="3">
    <source>
        <dbReference type="EMBL" id="MDJ1131499.1"/>
    </source>
</evidence>